<dbReference type="CDD" id="cd00590">
    <property type="entry name" value="RRM_SF"/>
    <property type="match status" value="1"/>
</dbReference>
<evidence type="ECO:0000259" key="3">
    <source>
        <dbReference type="PROSITE" id="PS50102"/>
    </source>
</evidence>
<dbReference type="InterPro" id="IPR000504">
    <property type="entry name" value="RRM_dom"/>
</dbReference>
<reference evidence="4" key="1">
    <citation type="submission" date="2021-05" db="EMBL/GenBank/DDBJ databases">
        <title>A free-living protist that lacks canonical eukaryotic 1 DNA replication and segregation systems.</title>
        <authorList>
            <person name="Salas-Leiva D.E."/>
            <person name="Tromer E.C."/>
            <person name="Curtis B.A."/>
            <person name="Jerlstrom-Hultqvist J."/>
            <person name="Kolisko M."/>
            <person name="Yi Z."/>
            <person name="Salas-Leiva J.S."/>
            <person name="Gallot-Lavallee L."/>
            <person name="Kops G.J.P.L."/>
            <person name="Archibald J.M."/>
            <person name="Simpson A.G.B."/>
            <person name="Roger A.J."/>
        </authorList>
    </citation>
    <scope>NUCLEOTIDE SEQUENCE</scope>
    <source>
        <strain evidence="4">BICM</strain>
    </source>
</reference>
<gene>
    <name evidence="4" type="ORF">J8273_6516</name>
</gene>
<dbReference type="InterPro" id="IPR012677">
    <property type="entry name" value="Nucleotide-bd_a/b_plait_sf"/>
</dbReference>
<protein>
    <submittedName>
        <fullName evidence="4">RNA recognition motif</fullName>
    </submittedName>
</protein>
<evidence type="ECO:0000313" key="4">
    <source>
        <dbReference type="EMBL" id="KAG9391740.1"/>
    </source>
</evidence>
<feature type="region of interest" description="Disordered" evidence="2">
    <location>
        <begin position="157"/>
        <end position="194"/>
    </location>
</feature>
<feature type="compositionally biased region" description="Basic and acidic residues" evidence="2">
    <location>
        <begin position="166"/>
        <end position="194"/>
    </location>
</feature>
<dbReference type="PROSITE" id="PS50102">
    <property type="entry name" value="RRM"/>
    <property type="match status" value="1"/>
</dbReference>
<feature type="region of interest" description="Disordered" evidence="2">
    <location>
        <begin position="217"/>
        <end position="251"/>
    </location>
</feature>
<comment type="caution">
    <text evidence="4">The sequence shown here is derived from an EMBL/GenBank/DDBJ whole genome shotgun (WGS) entry which is preliminary data.</text>
</comment>
<evidence type="ECO:0000313" key="5">
    <source>
        <dbReference type="Proteomes" id="UP000717585"/>
    </source>
</evidence>
<proteinExistence type="predicted"/>
<accession>A0A8J6AUA1</accession>
<keyword evidence="1" id="KW-0694">RNA-binding</keyword>
<dbReference type="Proteomes" id="UP000717585">
    <property type="component" value="Unassembled WGS sequence"/>
</dbReference>
<dbReference type="Pfam" id="PF00076">
    <property type="entry name" value="RRM_1"/>
    <property type="match status" value="1"/>
</dbReference>
<dbReference type="InterPro" id="IPR035979">
    <property type="entry name" value="RBD_domain_sf"/>
</dbReference>
<feature type="domain" description="RRM" evidence="3">
    <location>
        <begin position="16"/>
        <end position="97"/>
    </location>
</feature>
<keyword evidence="5" id="KW-1185">Reference proteome</keyword>
<sequence>MKKFSASEGRTMEKDTTVFVSGHTWLTDDTISQLKQHFSQFGPLKEIRLKNEETEIAFASREDALKCLQEKRQTICPELENVLVTSTSTVSSTTVDTGDAAFDKLRPKLKSFARNVVDQLPDARDDRDRADRQIIYNTISTYKPCFTLDYVKNAAFPYCQGKGSRGPKDKYSYRRDAPYDTGRRDRDDRQFHRRDDDRSWRRDEGFRDRERDRDIRERDREFRRDDNDRRKEREARDKTRDYGGWRQRDTW</sequence>
<dbReference type="AlphaFoldDB" id="A0A8J6AUA1"/>
<dbReference type="EMBL" id="JAHDYR010000053">
    <property type="protein sequence ID" value="KAG9391740.1"/>
    <property type="molecule type" value="Genomic_DNA"/>
</dbReference>
<dbReference type="GO" id="GO:0003723">
    <property type="term" value="F:RNA binding"/>
    <property type="evidence" value="ECO:0007669"/>
    <property type="project" value="UniProtKB-UniRule"/>
</dbReference>
<dbReference type="SUPFAM" id="SSF54928">
    <property type="entry name" value="RNA-binding domain, RBD"/>
    <property type="match status" value="1"/>
</dbReference>
<organism evidence="4 5">
    <name type="scientific">Carpediemonas membranifera</name>
    <dbReference type="NCBI Taxonomy" id="201153"/>
    <lineage>
        <taxon>Eukaryota</taxon>
        <taxon>Metamonada</taxon>
        <taxon>Carpediemonas-like organisms</taxon>
        <taxon>Carpediemonas</taxon>
    </lineage>
</organism>
<evidence type="ECO:0000256" key="2">
    <source>
        <dbReference type="SAM" id="MobiDB-lite"/>
    </source>
</evidence>
<name>A0A8J6AUA1_9EUKA</name>
<dbReference type="Gene3D" id="3.30.70.330">
    <property type="match status" value="1"/>
</dbReference>
<evidence type="ECO:0000256" key="1">
    <source>
        <dbReference type="PROSITE-ProRule" id="PRU00176"/>
    </source>
</evidence>